<dbReference type="PROSITE" id="PS50883">
    <property type="entry name" value="EAL"/>
    <property type="match status" value="1"/>
</dbReference>
<dbReference type="InterPro" id="IPR043128">
    <property type="entry name" value="Rev_trsase/Diguanyl_cyclase"/>
</dbReference>
<accession>A0ABV4TW18</accession>
<dbReference type="NCBIfam" id="TIGR00229">
    <property type="entry name" value="sensory_box"/>
    <property type="match status" value="2"/>
</dbReference>
<keyword evidence="1" id="KW-0472">Membrane</keyword>
<evidence type="ECO:0000313" key="5">
    <source>
        <dbReference type="EMBL" id="MFA9461314.1"/>
    </source>
</evidence>
<keyword evidence="1" id="KW-0812">Transmembrane</keyword>
<dbReference type="Pfam" id="PF08448">
    <property type="entry name" value="PAS_4"/>
    <property type="match status" value="2"/>
</dbReference>
<dbReference type="SUPFAM" id="SSF141868">
    <property type="entry name" value="EAL domain-like"/>
    <property type="match status" value="1"/>
</dbReference>
<dbReference type="EMBL" id="JBGUAW010000007">
    <property type="protein sequence ID" value="MFA9461314.1"/>
    <property type="molecule type" value="Genomic_DNA"/>
</dbReference>
<dbReference type="Gene3D" id="3.30.70.270">
    <property type="match status" value="1"/>
</dbReference>
<dbReference type="Pfam" id="PF08447">
    <property type="entry name" value="PAS_3"/>
    <property type="match status" value="1"/>
</dbReference>
<gene>
    <name evidence="5" type="ORF">ACERLL_10800</name>
</gene>
<dbReference type="Pfam" id="PF00990">
    <property type="entry name" value="GGDEF"/>
    <property type="match status" value="1"/>
</dbReference>
<evidence type="ECO:0000259" key="2">
    <source>
        <dbReference type="PROSITE" id="PS50112"/>
    </source>
</evidence>
<dbReference type="InterPro" id="IPR029787">
    <property type="entry name" value="Nucleotide_cyclase"/>
</dbReference>
<organism evidence="5 6">
    <name type="scientific">Thiohalorhabdus methylotrophus</name>
    <dbReference type="NCBI Taxonomy" id="3242694"/>
    <lineage>
        <taxon>Bacteria</taxon>
        <taxon>Pseudomonadati</taxon>
        <taxon>Pseudomonadota</taxon>
        <taxon>Gammaproteobacteria</taxon>
        <taxon>Thiohalorhabdales</taxon>
        <taxon>Thiohalorhabdaceae</taxon>
        <taxon>Thiohalorhabdus</taxon>
    </lineage>
</organism>
<proteinExistence type="predicted"/>
<dbReference type="InterPro" id="IPR035965">
    <property type="entry name" value="PAS-like_dom_sf"/>
</dbReference>
<dbReference type="Pfam" id="PF00563">
    <property type="entry name" value="EAL"/>
    <property type="match status" value="1"/>
</dbReference>
<dbReference type="PANTHER" id="PTHR44757:SF2">
    <property type="entry name" value="BIOFILM ARCHITECTURE MAINTENANCE PROTEIN MBAA"/>
    <property type="match status" value="1"/>
</dbReference>
<dbReference type="InterPro" id="IPR052155">
    <property type="entry name" value="Biofilm_reg_signaling"/>
</dbReference>
<dbReference type="RefSeq" id="WP_373656103.1">
    <property type="nucleotide sequence ID" value="NZ_JBGUAW010000007.1"/>
</dbReference>
<dbReference type="SMART" id="SM00052">
    <property type="entry name" value="EAL"/>
    <property type="match status" value="1"/>
</dbReference>
<dbReference type="InterPro" id="IPR001633">
    <property type="entry name" value="EAL_dom"/>
</dbReference>
<dbReference type="InterPro" id="IPR000160">
    <property type="entry name" value="GGDEF_dom"/>
</dbReference>
<feature type="domain" description="EAL" evidence="3">
    <location>
        <begin position="741"/>
        <end position="996"/>
    </location>
</feature>
<evidence type="ECO:0000313" key="6">
    <source>
        <dbReference type="Proteomes" id="UP001575181"/>
    </source>
</evidence>
<sequence length="1004" mass="111614">MEEQRARLRDMVRSSAALIEAVTAFDRRTQARLPEGQPGGAGRATLSQIRRGLARLDGFGKRGEILVGERSGERLEIPLRSPEASGAAISVPRSAGRAEALSRALRGGTGVMVGRDYRGARVLAAYAPLPGLDMGLVANLPLREIRAPFWSSGLLSGAIGLVVGLAGAGLYLAQITPVWRRLRFREREQRNLLANIPGTVFRCRNDPDWTMEPLSFGAEASTSAYPEALRFRRHYPYARLIHEEDREAVWGRVQAAVAEGAPYEVRYRLRDPEDGIRWIWERGRPVPDPDSGGTFLEGFFTDVTEAEETARSRDRLAQIVESTPDFVGIADAERRLIYLNRAARELVSGSPDGEVRARYLEELHPQWAWAFLSGVAMPQSASGRPWEGELAVLTASGEEVPVVGVVQCHADHRGQPAHYSCHFRDVTEEKVVHRSLRQERDFNRAMTDSLPGLFYVIDEDLQLVRWNQNMERVTGASGKELQERGPLAFIREEDRSAIRQRMREVFEAGENTAEAWVLSRSKPPIPYHFQSRRVTLNQRPYLIGFGTDLTERKAHEVEVARLSYRDPLTGLANRALLVERLGEEVERAKRHQLVGGLLFLDLDDFKPVNDSMGHSVGDEVLKALTGRLIRELRAEDTMARFGGDEFVILLPHLGDSLEAAGHAAQQVAERLQEAMEAPVAVADTSLHLNVSQGISLFPVEAGERADEVLRRADSAMYEAKQAGKGQIRFFRPEALAAIQERLSLGQELRLGILNGELDLHFQPLVELGDGRVSGAEVLVRWNHPERGSVGPDVFIPLAEQNGFIVPLGGWILQQALQRAEAWRRRGMLPRDWHLAVNVSPRQFAHPGFVEQVEGALESSGLPGWMVILEITETVLLEDPSVPNKMAALNRRGIQFAVDDFGTGYSSLINLKQLPVKTLKIDKSFVQDLAWNTQSRTITETILLMASSLNLSTVAEGIETRDQAERVKAWGCGSGQGYLFGRPMAEEDFHAYLRSGAPVLPGLWD</sequence>
<dbReference type="CDD" id="cd01949">
    <property type="entry name" value="GGDEF"/>
    <property type="match status" value="1"/>
</dbReference>
<comment type="caution">
    <text evidence="5">The sequence shown here is derived from an EMBL/GenBank/DDBJ whole genome shotgun (WGS) entry which is preliminary data.</text>
</comment>
<evidence type="ECO:0000259" key="3">
    <source>
        <dbReference type="PROSITE" id="PS50883"/>
    </source>
</evidence>
<dbReference type="CDD" id="cd01948">
    <property type="entry name" value="EAL"/>
    <property type="match status" value="1"/>
</dbReference>
<feature type="domain" description="GGDEF" evidence="4">
    <location>
        <begin position="593"/>
        <end position="732"/>
    </location>
</feature>
<dbReference type="Proteomes" id="UP001575181">
    <property type="component" value="Unassembled WGS sequence"/>
</dbReference>
<reference evidence="5 6" key="1">
    <citation type="submission" date="2024-08" db="EMBL/GenBank/DDBJ databases">
        <title>Whole-genome sequencing of halo(alkali)philic microorganisms from hypersaline lakes.</title>
        <authorList>
            <person name="Sorokin D.Y."/>
            <person name="Merkel A.Y."/>
            <person name="Messina E."/>
            <person name="Yakimov M."/>
        </authorList>
    </citation>
    <scope>NUCLEOTIDE SEQUENCE [LARGE SCALE GENOMIC DNA]</scope>
    <source>
        <strain evidence="5 6">Cl-TMA</strain>
    </source>
</reference>
<dbReference type="PANTHER" id="PTHR44757">
    <property type="entry name" value="DIGUANYLATE CYCLASE DGCP"/>
    <property type="match status" value="1"/>
</dbReference>
<dbReference type="PROSITE" id="PS50112">
    <property type="entry name" value="PAS"/>
    <property type="match status" value="2"/>
</dbReference>
<dbReference type="InterPro" id="IPR000014">
    <property type="entry name" value="PAS"/>
</dbReference>
<protein>
    <submittedName>
        <fullName evidence="5">EAL domain-containing protein</fullName>
    </submittedName>
</protein>
<dbReference type="SMART" id="SM00267">
    <property type="entry name" value="GGDEF"/>
    <property type="match status" value="1"/>
</dbReference>
<dbReference type="Gene3D" id="3.20.20.450">
    <property type="entry name" value="EAL domain"/>
    <property type="match status" value="1"/>
</dbReference>
<evidence type="ECO:0000256" key="1">
    <source>
        <dbReference type="SAM" id="Phobius"/>
    </source>
</evidence>
<dbReference type="InterPro" id="IPR035919">
    <property type="entry name" value="EAL_sf"/>
</dbReference>
<dbReference type="CDD" id="cd00130">
    <property type="entry name" value="PAS"/>
    <property type="match status" value="2"/>
</dbReference>
<feature type="domain" description="PAS" evidence="2">
    <location>
        <begin position="312"/>
        <end position="366"/>
    </location>
</feature>
<keyword evidence="1" id="KW-1133">Transmembrane helix</keyword>
<dbReference type="CDD" id="cd18774">
    <property type="entry name" value="PDC2_HK_sensor"/>
    <property type="match status" value="1"/>
</dbReference>
<feature type="transmembrane region" description="Helical" evidence="1">
    <location>
        <begin position="154"/>
        <end position="173"/>
    </location>
</feature>
<keyword evidence="6" id="KW-1185">Reference proteome</keyword>
<dbReference type="InterPro" id="IPR013656">
    <property type="entry name" value="PAS_4"/>
</dbReference>
<dbReference type="PROSITE" id="PS50887">
    <property type="entry name" value="GGDEF"/>
    <property type="match status" value="1"/>
</dbReference>
<dbReference type="InterPro" id="IPR001610">
    <property type="entry name" value="PAC"/>
</dbReference>
<dbReference type="SMART" id="SM00086">
    <property type="entry name" value="PAC"/>
    <property type="match status" value="2"/>
</dbReference>
<dbReference type="SMART" id="SM00091">
    <property type="entry name" value="PAS"/>
    <property type="match status" value="3"/>
</dbReference>
<dbReference type="Gene3D" id="3.30.450.20">
    <property type="entry name" value="PAS domain"/>
    <property type="match status" value="3"/>
</dbReference>
<feature type="domain" description="PAS" evidence="2">
    <location>
        <begin position="438"/>
        <end position="509"/>
    </location>
</feature>
<dbReference type="SUPFAM" id="SSF55785">
    <property type="entry name" value="PYP-like sensor domain (PAS domain)"/>
    <property type="match status" value="3"/>
</dbReference>
<dbReference type="NCBIfam" id="TIGR00254">
    <property type="entry name" value="GGDEF"/>
    <property type="match status" value="1"/>
</dbReference>
<evidence type="ECO:0000259" key="4">
    <source>
        <dbReference type="PROSITE" id="PS50887"/>
    </source>
</evidence>
<name>A0ABV4TW18_9GAMM</name>
<dbReference type="InterPro" id="IPR013655">
    <property type="entry name" value="PAS_fold_3"/>
</dbReference>
<dbReference type="SUPFAM" id="SSF55073">
    <property type="entry name" value="Nucleotide cyclase"/>
    <property type="match status" value="1"/>
</dbReference>